<evidence type="ECO:0000313" key="4">
    <source>
        <dbReference type="Proteomes" id="UP000044377"/>
    </source>
</evidence>
<sequence>MKLGIVSDSLSRLSTDEVIKTAAELGLTRIEFATGNWSTAPHLNLEALLASASARSELKSKLSDYGLSISALNANGNQLHPGESGIKHAECVDKSIQLASLLEVENVVMMSGLPAAPGDSYPNWIVCAWPPETQVILEHQWDVAKSYWQGLSQVARERDVKLCIELHSQQLVYNLPSFYRLRDITGDIVGINLDPSHILWMGGDPIALIREAGNMIYHVHAKDTYIDRYNRATTSALDNRPMTMSRERSWSYVTLGYGQPEDWWKEFCYTLAHFSNPELTLSIEHEDMNLSCMEGVKKSVELLHRTAMFESSDYQLPAI</sequence>
<dbReference type="Pfam" id="PF01261">
    <property type="entry name" value="AP_endonuc_2"/>
    <property type="match status" value="1"/>
</dbReference>
<dbReference type="RefSeq" id="WP_048638185.1">
    <property type="nucleotide sequence ID" value="NZ_CGIG01000001.1"/>
</dbReference>
<dbReference type="Proteomes" id="UP000285972">
    <property type="component" value="Unassembled WGS sequence"/>
</dbReference>
<dbReference type="Gene3D" id="3.20.20.150">
    <property type="entry name" value="Divalent-metal-dependent TIM barrel enzymes"/>
    <property type="match status" value="1"/>
</dbReference>
<evidence type="ECO:0000259" key="1">
    <source>
        <dbReference type="Pfam" id="PF01261"/>
    </source>
</evidence>
<evidence type="ECO:0000313" key="3">
    <source>
        <dbReference type="EMBL" id="RLM22079.1"/>
    </source>
</evidence>
<dbReference type="PANTHER" id="PTHR12110">
    <property type="entry name" value="HYDROXYPYRUVATE ISOMERASE"/>
    <property type="match status" value="1"/>
</dbReference>
<organism evidence="2 4">
    <name type="scientific">Brenneria goodwinii</name>
    <dbReference type="NCBI Taxonomy" id="1109412"/>
    <lineage>
        <taxon>Bacteria</taxon>
        <taxon>Pseudomonadati</taxon>
        <taxon>Pseudomonadota</taxon>
        <taxon>Gammaproteobacteria</taxon>
        <taxon>Enterobacterales</taxon>
        <taxon>Pectobacteriaceae</taxon>
        <taxon>Brenneria</taxon>
    </lineage>
</organism>
<dbReference type="InterPro" id="IPR036237">
    <property type="entry name" value="Xyl_isomerase-like_sf"/>
</dbReference>
<dbReference type="PANTHER" id="PTHR12110:SF21">
    <property type="entry name" value="XYLOSE ISOMERASE-LIKE TIM BARREL DOMAIN-CONTAINING PROTEIN"/>
    <property type="match status" value="1"/>
</dbReference>
<dbReference type="GeneID" id="70905866"/>
<name>A0A0G4JYM3_9GAMM</name>
<dbReference type="InterPro" id="IPR013022">
    <property type="entry name" value="Xyl_isomerase-like_TIM-brl"/>
</dbReference>
<feature type="domain" description="Xylose isomerase-like TIM barrel" evidence="1">
    <location>
        <begin position="20"/>
        <end position="303"/>
    </location>
</feature>
<dbReference type="EMBL" id="MJLX01000036">
    <property type="protein sequence ID" value="RLM22079.1"/>
    <property type="molecule type" value="Genomic_DNA"/>
</dbReference>
<gene>
    <name evidence="3" type="ORF">BIY26_13760</name>
    <name evidence="2" type="ORF">BN1221_03284</name>
</gene>
<keyword evidence="4" id="KW-1185">Reference proteome</keyword>
<proteinExistence type="predicted"/>
<accession>A0A0G4JYM3</accession>
<dbReference type="AlphaFoldDB" id="A0A0G4JYM3"/>
<dbReference type="OrthoDB" id="7245925at2"/>
<reference evidence="4" key="2">
    <citation type="submission" date="2015-01" db="EMBL/GenBank/DDBJ databases">
        <authorList>
            <person name="Paterson Steve"/>
        </authorList>
    </citation>
    <scope>NUCLEOTIDE SEQUENCE [LARGE SCALE GENOMIC DNA]</scope>
    <source>
        <strain evidence="4">OBR1</strain>
    </source>
</reference>
<dbReference type="SUPFAM" id="SSF51658">
    <property type="entry name" value="Xylose isomerase-like"/>
    <property type="match status" value="1"/>
</dbReference>
<reference evidence="3 5" key="3">
    <citation type="submission" date="2016-09" db="EMBL/GenBank/DDBJ databases">
        <authorList>
            <person name="Doonan J."/>
            <person name="Pachebat J.A."/>
            <person name="Golyshin P.N."/>
            <person name="Denman S."/>
            <person name="Mcdonald J.E."/>
        </authorList>
    </citation>
    <scope>NUCLEOTIDE SEQUENCE [LARGE SCALE GENOMIC DNA]</scope>
    <source>
        <strain evidence="3 5">FRB141</strain>
    </source>
</reference>
<dbReference type="GO" id="GO:0016853">
    <property type="term" value="F:isomerase activity"/>
    <property type="evidence" value="ECO:0007669"/>
    <property type="project" value="UniProtKB-KW"/>
</dbReference>
<dbReference type="EMBL" id="CGIG01000001">
    <property type="protein sequence ID" value="CPR18571.1"/>
    <property type="molecule type" value="Genomic_DNA"/>
</dbReference>
<dbReference type="KEGG" id="bgj:AWC36_03625"/>
<dbReference type="STRING" id="1109412.BN1221_03284"/>
<reference evidence="2" key="1">
    <citation type="submission" date="2015-01" db="EMBL/GenBank/DDBJ databases">
        <authorList>
            <person name="Xiang T."/>
            <person name="Song Y."/>
            <person name="Huang L."/>
            <person name="Wang B."/>
            <person name="Wu P."/>
        </authorList>
    </citation>
    <scope>NUCLEOTIDE SEQUENCE [LARGE SCALE GENOMIC DNA]</scope>
    <source>
        <strain evidence="2">OBR1</strain>
    </source>
</reference>
<evidence type="ECO:0000313" key="5">
    <source>
        <dbReference type="Proteomes" id="UP000285972"/>
    </source>
</evidence>
<dbReference type="Proteomes" id="UP000044377">
    <property type="component" value="Unassembled WGS sequence"/>
</dbReference>
<keyword evidence="2" id="KW-0413">Isomerase</keyword>
<dbReference type="EC" id="5.3.99.-" evidence="2"/>
<evidence type="ECO:0000313" key="2">
    <source>
        <dbReference type="EMBL" id="CPR18571.1"/>
    </source>
</evidence>
<dbReference type="InterPro" id="IPR050312">
    <property type="entry name" value="IolE/XylAMocC-like"/>
</dbReference>
<protein>
    <submittedName>
        <fullName evidence="2">Inosose isomerase</fullName>
        <ecNumber evidence="2">5.3.99.-</ecNumber>
    </submittedName>
</protein>